<organism evidence="1 2">
    <name type="scientific">Scleroderma citrinum Foug A</name>
    <dbReference type="NCBI Taxonomy" id="1036808"/>
    <lineage>
        <taxon>Eukaryota</taxon>
        <taxon>Fungi</taxon>
        <taxon>Dikarya</taxon>
        <taxon>Basidiomycota</taxon>
        <taxon>Agaricomycotina</taxon>
        <taxon>Agaricomycetes</taxon>
        <taxon>Agaricomycetidae</taxon>
        <taxon>Boletales</taxon>
        <taxon>Sclerodermatineae</taxon>
        <taxon>Sclerodermataceae</taxon>
        <taxon>Scleroderma</taxon>
    </lineage>
</organism>
<accession>A0A0C3AA46</accession>
<evidence type="ECO:0000313" key="1">
    <source>
        <dbReference type="EMBL" id="KIM61777.1"/>
    </source>
</evidence>
<evidence type="ECO:0008006" key="3">
    <source>
        <dbReference type="Google" id="ProtNLM"/>
    </source>
</evidence>
<sequence>LLYIGEDKLEEHDLPHCTKATIMILEEYKKKHMEIVYNIQNSKGQVSTTMDMWSNPNHDSYMAVTAHVMM</sequence>
<feature type="non-terminal residue" evidence="1">
    <location>
        <position position="1"/>
    </location>
</feature>
<dbReference type="InParanoid" id="A0A0C3AA46"/>
<evidence type="ECO:0000313" key="2">
    <source>
        <dbReference type="Proteomes" id="UP000053989"/>
    </source>
</evidence>
<proteinExistence type="predicted"/>
<dbReference type="OrthoDB" id="1607513at2759"/>
<dbReference type="EMBL" id="KN822048">
    <property type="protein sequence ID" value="KIM61777.1"/>
    <property type="molecule type" value="Genomic_DNA"/>
</dbReference>
<reference evidence="2" key="2">
    <citation type="submission" date="2015-01" db="EMBL/GenBank/DDBJ databases">
        <title>Evolutionary Origins and Diversification of the Mycorrhizal Mutualists.</title>
        <authorList>
            <consortium name="DOE Joint Genome Institute"/>
            <consortium name="Mycorrhizal Genomics Consortium"/>
            <person name="Kohler A."/>
            <person name="Kuo A."/>
            <person name="Nagy L.G."/>
            <person name="Floudas D."/>
            <person name="Copeland A."/>
            <person name="Barry K.W."/>
            <person name="Cichocki N."/>
            <person name="Veneault-Fourrey C."/>
            <person name="LaButti K."/>
            <person name="Lindquist E.A."/>
            <person name="Lipzen A."/>
            <person name="Lundell T."/>
            <person name="Morin E."/>
            <person name="Murat C."/>
            <person name="Riley R."/>
            <person name="Ohm R."/>
            <person name="Sun H."/>
            <person name="Tunlid A."/>
            <person name="Henrissat B."/>
            <person name="Grigoriev I.V."/>
            <person name="Hibbett D.S."/>
            <person name="Martin F."/>
        </authorList>
    </citation>
    <scope>NUCLEOTIDE SEQUENCE [LARGE SCALE GENOMIC DNA]</scope>
    <source>
        <strain evidence="2">Foug A</strain>
    </source>
</reference>
<gene>
    <name evidence="1" type="ORF">SCLCIDRAFT_121117</name>
</gene>
<keyword evidence="2" id="KW-1185">Reference proteome</keyword>
<dbReference type="AlphaFoldDB" id="A0A0C3AA46"/>
<reference evidence="1 2" key="1">
    <citation type="submission" date="2014-04" db="EMBL/GenBank/DDBJ databases">
        <authorList>
            <consortium name="DOE Joint Genome Institute"/>
            <person name="Kuo A."/>
            <person name="Kohler A."/>
            <person name="Nagy L.G."/>
            <person name="Floudas D."/>
            <person name="Copeland A."/>
            <person name="Barry K.W."/>
            <person name="Cichocki N."/>
            <person name="Veneault-Fourrey C."/>
            <person name="LaButti K."/>
            <person name="Lindquist E.A."/>
            <person name="Lipzen A."/>
            <person name="Lundell T."/>
            <person name="Morin E."/>
            <person name="Murat C."/>
            <person name="Sun H."/>
            <person name="Tunlid A."/>
            <person name="Henrissat B."/>
            <person name="Grigoriev I.V."/>
            <person name="Hibbett D.S."/>
            <person name="Martin F."/>
            <person name="Nordberg H.P."/>
            <person name="Cantor M.N."/>
            <person name="Hua S.X."/>
        </authorList>
    </citation>
    <scope>NUCLEOTIDE SEQUENCE [LARGE SCALE GENOMIC DNA]</scope>
    <source>
        <strain evidence="1 2">Foug A</strain>
    </source>
</reference>
<dbReference type="Proteomes" id="UP000053989">
    <property type="component" value="Unassembled WGS sequence"/>
</dbReference>
<dbReference type="HOGENOM" id="CLU_155624_2_0_1"/>
<protein>
    <recommendedName>
        <fullName evidence="3">hAT-like transposase RNase-H fold domain-containing protein</fullName>
    </recommendedName>
</protein>
<name>A0A0C3AA46_9AGAM</name>